<evidence type="ECO:0000256" key="1">
    <source>
        <dbReference type="SAM" id="MobiDB-lite"/>
    </source>
</evidence>
<name>A0A3N2GNS1_9PSEU</name>
<protein>
    <submittedName>
        <fullName evidence="2">Excisionase family DNA binding protein</fullName>
    </submittedName>
</protein>
<feature type="region of interest" description="Disordered" evidence="1">
    <location>
        <begin position="1"/>
        <end position="24"/>
    </location>
</feature>
<gene>
    <name evidence="2" type="ORF">EDD35_0451</name>
</gene>
<dbReference type="AlphaFoldDB" id="A0A3N2GNS1"/>
<sequence>MSRVDKVVSSADSFPQGARTRTPSAMLGPMTVALENVLAKAGLRIDAADFLSLVEDAARRLAPPNPDPVSFFSEGQRAALAETGLDLSPRRDDEPDSRAPSVAAHAVLAESALTVAEAARRLGVDPSRIRHKLADRRLTGWKDQGGWRLPSWQFGERGALPGLEAVLAAVPDDQPALVVAAFMNTEQADLQIGGRPATPRQWLLAGGDPGPVAALAATLGTPF</sequence>
<evidence type="ECO:0000313" key="2">
    <source>
        <dbReference type="EMBL" id="ROS38183.1"/>
    </source>
</evidence>
<dbReference type="EMBL" id="RKHY01000001">
    <property type="protein sequence ID" value="ROS38183.1"/>
    <property type="molecule type" value="Genomic_DNA"/>
</dbReference>
<accession>A0A3N2GNS1</accession>
<keyword evidence="3" id="KW-1185">Reference proteome</keyword>
<comment type="caution">
    <text evidence="2">The sequence shown here is derived from an EMBL/GenBank/DDBJ whole genome shotgun (WGS) entry which is preliminary data.</text>
</comment>
<evidence type="ECO:0000313" key="3">
    <source>
        <dbReference type="Proteomes" id="UP000274843"/>
    </source>
</evidence>
<dbReference type="Proteomes" id="UP000274843">
    <property type="component" value="Unassembled WGS sequence"/>
</dbReference>
<organism evidence="2 3">
    <name type="scientific">Amycolatopsis thermoflava</name>
    <dbReference type="NCBI Taxonomy" id="84480"/>
    <lineage>
        <taxon>Bacteria</taxon>
        <taxon>Bacillati</taxon>
        <taxon>Actinomycetota</taxon>
        <taxon>Actinomycetes</taxon>
        <taxon>Pseudonocardiales</taxon>
        <taxon>Pseudonocardiaceae</taxon>
        <taxon>Amycolatopsis</taxon>
        <taxon>Amycolatopsis methanolica group</taxon>
    </lineage>
</organism>
<reference evidence="2 3" key="1">
    <citation type="submission" date="2018-11" db="EMBL/GenBank/DDBJ databases">
        <title>Sequencing the genomes of 1000 actinobacteria strains.</title>
        <authorList>
            <person name="Klenk H.-P."/>
        </authorList>
    </citation>
    <scope>NUCLEOTIDE SEQUENCE [LARGE SCALE GENOMIC DNA]</scope>
    <source>
        <strain evidence="2 3">DSM 44348</strain>
    </source>
</reference>
<proteinExistence type="predicted"/>